<keyword evidence="9" id="KW-0233">DNA recombination</keyword>
<dbReference type="Proteomes" id="UP000076154">
    <property type="component" value="Unassembled WGS sequence"/>
</dbReference>
<dbReference type="InterPro" id="IPR027417">
    <property type="entry name" value="P-loop_NTPase"/>
</dbReference>
<comment type="subcellular location">
    <subcellularLocation>
        <location evidence="2">Chromosome</location>
    </subcellularLocation>
    <subcellularLocation>
        <location evidence="1">Nucleus</location>
    </subcellularLocation>
</comment>
<feature type="region of interest" description="Disordered" evidence="13">
    <location>
        <begin position="1"/>
        <end position="70"/>
    </location>
</feature>
<evidence type="ECO:0000256" key="9">
    <source>
        <dbReference type="ARBA" id="ARBA00023172"/>
    </source>
</evidence>
<evidence type="ECO:0000256" key="13">
    <source>
        <dbReference type="SAM" id="MobiDB-lite"/>
    </source>
</evidence>
<dbReference type="OrthoDB" id="10072614at2759"/>
<evidence type="ECO:0000256" key="6">
    <source>
        <dbReference type="ARBA" id="ARBA00022763"/>
    </source>
</evidence>
<proteinExistence type="inferred from homology"/>
<dbReference type="EMBL" id="LUEZ02000146">
    <property type="protein sequence ID" value="RDB15621.1"/>
    <property type="molecule type" value="Genomic_DNA"/>
</dbReference>
<feature type="compositionally biased region" description="Acidic residues" evidence="13">
    <location>
        <begin position="58"/>
        <end position="68"/>
    </location>
</feature>
<sequence>MVKRPSGLSSDDEVDSEHTTPQKRARTEDRDEDQRERPTVKSGRDTTTGKGKARQDGDESDEDTDEGEVQLKRTVIDDKKFEEEYHQKILADLEAKRKIQGGIAEFGIIESIEMLNFMCHKFLTFEFGPQINFIIGHNGSGKSAVLSAITVALGGKSTSTGRGSGLKSFIKEGCSAAQVTITLKNQGEEAYKPTEYGKSIVIQRRFTKDGVSTWKIMSHDMKTVVSTRKDEVSAICDHMNIQVDNPLNILTQDAARQFLSASAPADKYKFFLRGTQLSQLSEEYDICFDNVKRTLKVLAQKKEALPDLRAAFRDATVRYEEAAKAHQQKQKVDQLKKELAWAHVRAKEEEMTVKINKAAEAAARLPKIQAEVNNATAAVDAATQELAQHQAEIEALGDMENLTQQKDNIEAQIRSNKSTLSDFIADMKHMDQSVNATTKQIRDLEAQIGAETLRMEAHSQAKQEETQRKLEEAREVLHTAKAELESIHGQMRDQQTKCDALKKEGTNAEHELNRIQGEILTCQGMIDRSKEKQQNNLAPYGKDIRKVLDKIKTMRWNGEAPLGPLGIHVKAKDPATWGELLQNQLGSYLTAFAVTDTRDRNALKQLLDQFGNRKTLIIIYEKDLFDFSRGEPPEGYLTVLRALDISDPYVLRILINQIRIERQVLALTRKDAEDNLKSLRGGSAWTKDQFRVQVFPEGGSSSMPLNFKPGDTNLLLTGRDAASEIRHYEADLEIHQQAYATTQQRIDDLKFQFATGRRNYDDLKKQQSRASDMFRRAKTALTNLQQELNDEMPTGIASYQAAKAEAEDEKENLLAQFRDVTRQKKEVDDKQKILQTKLGELKARLNEFTGRIDAISTKAQDAAEKRLKAQRSKAHYEERLATQTTQVNQLEAVANVLQEEFENWTAKATEYCERVHNPRNAENVKRLLDSVQHALQERERRHGATVEEMTVEVNKAKAKLDSTARDLKQMFALNKALRASLIVRIHRWEEFRRHIALRCKLIFGYHLSRRGYYGKVLFDHERKTLILRVQTDDQVGTQSKEKDARALSGGEKSFSTICLLLSLWESIGCPLRCLDEFDVFMDAVNRRISMRMMIEAANSSDKKQYVLITPQDMGSVQLGDTVKVHRMSDPERAQTQAN</sequence>
<evidence type="ECO:0000256" key="5">
    <source>
        <dbReference type="ARBA" id="ARBA00022741"/>
    </source>
</evidence>
<comment type="caution">
    <text evidence="15">The sequence shown here is derived from an EMBL/GenBank/DDBJ whole genome shotgun (WGS) entry which is preliminary data.</text>
</comment>
<reference evidence="15" key="1">
    <citation type="submission" date="2018-04" db="EMBL/GenBank/DDBJ databases">
        <title>Whole genome sequencing of Hypsizygus marmoreus.</title>
        <authorList>
            <person name="Choi I.-G."/>
            <person name="Min B."/>
            <person name="Kim J.-G."/>
            <person name="Kim S."/>
            <person name="Oh Y.-L."/>
            <person name="Kong W.-S."/>
            <person name="Park H."/>
            <person name="Jeong J."/>
            <person name="Song E.-S."/>
        </authorList>
    </citation>
    <scope>NUCLEOTIDE SEQUENCE [LARGE SCALE GENOMIC DNA]</scope>
    <source>
        <strain evidence="15">51987-8</strain>
    </source>
</reference>
<accession>A0A369J0U8</accession>
<keyword evidence="8 12" id="KW-0175">Coiled coil</keyword>
<dbReference type="GO" id="GO:0005524">
    <property type="term" value="F:ATP binding"/>
    <property type="evidence" value="ECO:0007669"/>
    <property type="project" value="UniProtKB-KW"/>
</dbReference>
<comment type="similarity">
    <text evidence="3">Belongs to the SMC family. SMC6 subfamily.</text>
</comment>
<dbReference type="SUPFAM" id="SSF57997">
    <property type="entry name" value="Tropomyosin"/>
    <property type="match status" value="1"/>
</dbReference>
<keyword evidence="7" id="KW-0067">ATP-binding</keyword>
<keyword evidence="11" id="KW-0539">Nucleus</keyword>
<evidence type="ECO:0000256" key="7">
    <source>
        <dbReference type="ARBA" id="ARBA00022840"/>
    </source>
</evidence>
<dbReference type="STRING" id="39966.A0A369J0U8"/>
<name>A0A369J0U8_HYPMA</name>
<feature type="coiled-coil region" evidence="12">
    <location>
        <begin position="859"/>
        <end position="966"/>
    </location>
</feature>
<evidence type="ECO:0000256" key="1">
    <source>
        <dbReference type="ARBA" id="ARBA00004123"/>
    </source>
</evidence>
<evidence type="ECO:0000256" key="3">
    <source>
        <dbReference type="ARBA" id="ARBA00006793"/>
    </source>
</evidence>
<organism evidence="15 16">
    <name type="scientific">Hypsizygus marmoreus</name>
    <name type="common">White beech mushroom</name>
    <name type="synonym">Agaricus marmoreus</name>
    <dbReference type="NCBI Taxonomy" id="39966"/>
    <lineage>
        <taxon>Eukaryota</taxon>
        <taxon>Fungi</taxon>
        <taxon>Dikarya</taxon>
        <taxon>Basidiomycota</taxon>
        <taxon>Agaricomycotina</taxon>
        <taxon>Agaricomycetes</taxon>
        <taxon>Agaricomycetidae</taxon>
        <taxon>Agaricales</taxon>
        <taxon>Tricholomatineae</taxon>
        <taxon>Lyophyllaceae</taxon>
        <taxon>Hypsizygus</taxon>
    </lineage>
</organism>
<dbReference type="GO" id="GO:0003684">
    <property type="term" value="F:damaged DNA binding"/>
    <property type="evidence" value="ECO:0007669"/>
    <property type="project" value="TreeGrafter"/>
</dbReference>
<feature type="compositionally biased region" description="Basic and acidic residues" evidence="13">
    <location>
        <begin position="16"/>
        <end position="44"/>
    </location>
</feature>
<dbReference type="AlphaFoldDB" id="A0A369J0U8"/>
<evidence type="ECO:0000256" key="11">
    <source>
        <dbReference type="ARBA" id="ARBA00023242"/>
    </source>
</evidence>
<evidence type="ECO:0000256" key="8">
    <source>
        <dbReference type="ARBA" id="ARBA00023054"/>
    </source>
</evidence>
<evidence type="ECO:0000256" key="12">
    <source>
        <dbReference type="SAM" id="Coils"/>
    </source>
</evidence>
<dbReference type="SUPFAM" id="SSF52540">
    <property type="entry name" value="P-loop containing nucleoside triphosphate hydrolases"/>
    <property type="match status" value="1"/>
</dbReference>
<feature type="coiled-coil region" evidence="12">
    <location>
        <begin position="796"/>
        <end position="830"/>
    </location>
</feature>
<dbReference type="GO" id="GO:0003697">
    <property type="term" value="F:single-stranded DNA binding"/>
    <property type="evidence" value="ECO:0007669"/>
    <property type="project" value="TreeGrafter"/>
</dbReference>
<feature type="domain" description="RecF/RecN/SMC N-terminal" evidence="14">
    <location>
        <begin position="109"/>
        <end position="1112"/>
    </location>
</feature>
<keyword evidence="16" id="KW-1185">Reference proteome</keyword>
<dbReference type="Gene3D" id="3.40.50.300">
    <property type="entry name" value="P-loop containing nucleotide triphosphate hydrolases"/>
    <property type="match status" value="2"/>
</dbReference>
<dbReference type="PANTHER" id="PTHR19306:SF6">
    <property type="entry name" value="STRUCTURAL MAINTENANCE OF CHROMOSOMES PROTEIN 6"/>
    <property type="match status" value="1"/>
</dbReference>
<dbReference type="GO" id="GO:0030915">
    <property type="term" value="C:Smc5-Smc6 complex"/>
    <property type="evidence" value="ECO:0007669"/>
    <property type="project" value="TreeGrafter"/>
</dbReference>
<evidence type="ECO:0000256" key="10">
    <source>
        <dbReference type="ARBA" id="ARBA00023204"/>
    </source>
</evidence>
<dbReference type="InterPro" id="IPR003395">
    <property type="entry name" value="RecF/RecN/SMC_N"/>
</dbReference>
<keyword evidence="4" id="KW-0158">Chromosome</keyword>
<dbReference type="GO" id="GO:0005634">
    <property type="term" value="C:nucleus"/>
    <property type="evidence" value="ECO:0007669"/>
    <property type="project" value="UniProtKB-SubCell"/>
</dbReference>
<evidence type="ECO:0000256" key="2">
    <source>
        <dbReference type="ARBA" id="ARBA00004286"/>
    </source>
</evidence>
<keyword evidence="6" id="KW-0227">DNA damage</keyword>
<dbReference type="FunCoup" id="A0A369J0U8">
    <property type="interactions" value="520"/>
</dbReference>
<dbReference type="GO" id="GO:0035861">
    <property type="term" value="C:site of double-strand break"/>
    <property type="evidence" value="ECO:0007669"/>
    <property type="project" value="TreeGrafter"/>
</dbReference>
<protein>
    <submittedName>
        <fullName evidence="15">Structural maintenance of chromosomes protein 6</fullName>
    </submittedName>
</protein>
<evidence type="ECO:0000313" key="15">
    <source>
        <dbReference type="EMBL" id="RDB15621.1"/>
    </source>
</evidence>
<evidence type="ECO:0000256" key="4">
    <source>
        <dbReference type="ARBA" id="ARBA00022454"/>
    </source>
</evidence>
<evidence type="ECO:0000313" key="16">
    <source>
        <dbReference type="Proteomes" id="UP000076154"/>
    </source>
</evidence>
<keyword evidence="10" id="KW-0234">DNA repair</keyword>
<keyword evidence="5" id="KW-0547">Nucleotide-binding</keyword>
<gene>
    <name evidence="15" type="primary">smc6_0</name>
    <name evidence="15" type="ORF">Hypma_004015</name>
</gene>
<dbReference type="Pfam" id="PF02463">
    <property type="entry name" value="SMC_N"/>
    <property type="match status" value="1"/>
</dbReference>
<dbReference type="InParanoid" id="A0A369J0U8"/>
<feature type="coiled-coil region" evidence="12">
    <location>
        <begin position="365"/>
        <end position="518"/>
    </location>
</feature>
<dbReference type="PANTHER" id="PTHR19306">
    <property type="entry name" value="STRUCTURAL MAINTENANCE OF CHROMOSOMES 5,6 SMC5, SMC6"/>
    <property type="match status" value="1"/>
</dbReference>
<evidence type="ECO:0000259" key="14">
    <source>
        <dbReference type="Pfam" id="PF02463"/>
    </source>
</evidence>
<dbReference type="GO" id="GO:0000724">
    <property type="term" value="P:double-strand break repair via homologous recombination"/>
    <property type="evidence" value="ECO:0007669"/>
    <property type="project" value="TreeGrafter"/>
</dbReference>